<keyword evidence="3" id="KW-1185">Reference proteome</keyword>
<dbReference type="Proteomes" id="UP000265520">
    <property type="component" value="Unassembled WGS sequence"/>
</dbReference>
<evidence type="ECO:0000313" key="3">
    <source>
        <dbReference type="Proteomes" id="UP000265520"/>
    </source>
</evidence>
<proteinExistence type="predicted"/>
<name>A0A392VU46_9FABA</name>
<comment type="caution">
    <text evidence="2">The sequence shown here is derived from an EMBL/GenBank/DDBJ whole genome shotgun (WGS) entry which is preliminary data.</text>
</comment>
<feature type="non-terminal residue" evidence="2">
    <location>
        <position position="30"/>
    </location>
</feature>
<evidence type="ECO:0000313" key="2">
    <source>
        <dbReference type="EMBL" id="MCI91776.1"/>
    </source>
</evidence>
<accession>A0A392VU46</accession>
<protein>
    <submittedName>
        <fullName evidence="2">Uncharacterized protein</fullName>
    </submittedName>
</protein>
<organism evidence="2 3">
    <name type="scientific">Trifolium medium</name>
    <dbReference type="NCBI Taxonomy" id="97028"/>
    <lineage>
        <taxon>Eukaryota</taxon>
        <taxon>Viridiplantae</taxon>
        <taxon>Streptophyta</taxon>
        <taxon>Embryophyta</taxon>
        <taxon>Tracheophyta</taxon>
        <taxon>Spermatophyta</taxon>
        <taxon>Magnoliopsida</taxon>
        <taxon>eudicotyledons</taxon>
        <taxon>Gunneridae</taxon>
        <taxon>Pentapetalae</taxon>
        <taxon>rosids</taxon>
        <taxon>fabids</taxon>
        <taxon>Fabales</taxon>
        <taxon>Fabaceae</taxon>
        <taxon>Papilionoideae</taxon>
        <taxon>50 kb inversion clade</taxon>
        <taxon>NPAAA clade</taxon>
        <taxon>Hologalegina</taxon>
        <taxon>IRL clade</taxon>
        <taxon>Trifolieae</taxon>
        <taxon>Trifolium</taxon>
    </lineage>
</organism>
<evidence type="ECO:0000256" key="1">
    <source>
        <dbReference type="SAM" id="MobiDB-lite"/>
    </source>
</evidence>
<sequence length="30" mass="3437">MGEENEDMPKQTEQVVMDQSDSQNNRVVPT</sequence>
<feature type="region of interest" description="Disordered" evidence="1">
    <location>
        <begin position="1"/>
        <end position="30"/>
    </location>
</feature>
<dbReference type="AlphaFoldDB" id="A0A392VU46"/>
<dbReference type="EMBL" id="LXQA011282055">
    <property type="protein sequence ID" value="MCI91776.1"/>
    <property type="molecule type" value="Genomic_DNA"/>
</dbReference>
<reference evidence="2 3" key="1">
    <citation type="journal article" date="2018" name="Front. Plant Sci.">
        <title>Red Clover (Trifolium pratense) and Zigzag Clover (T. medium) - A Picture of Genomic Similarities and Differences.</title>
        <authorList>
            <person name="Dluhosova J."/>
            <person name="Istvanek J."/>
            <person name="Nedelnik J."/>
            <person name="Repkova J."/>
        </authorList>
    </citation>
    <scope>NUCLEOTIDE SEQUENCE [LARGE SCALE GENOMIC DNA]</scope>
    <source>
        <strain evidence="3">cv. 10/8</strain>
        <tissue evidence="2">Leaf</tissue>
    </source>
</reference>
<feature type="compositionally biased region" description="Polar residues" evidence="1">
    <location>
        <begin position="11"/>
        <end position="30"/>
    </location>
</feature>